<dbReference type="InterPro" id="IPR027417">
    <property type="entry name" value="P-loop_NTPase"/>
</dbReference>
<comment type="subcellular location">
    <subcellularLocation>
        <location evidence="1 6">Nucleus</location>
    </subcellularLocation>
</comment>
<dbReference type="Gene3D" id="3.40.50.300">
    <property type="entry name" value="P-loop containing nucleotide triphosphate hydrolases"/>
    <property type="match status" value="1"/>
</dbReference>
<dbReference type="InterPro" id="IPR003959">
    <property type="entry name" value="ATPase_AAA_core"/>
</dbReference>
<keyword evidence="9" id="KW-0131">Cell cycle</keyword>
<evidence type="ECO:0000259" key="8">
    <source>
        <dbReference type="SMART" id="SM00382"/>
    </source>
</evidence>
<keyword evidence="4 6" id="KW-0238">DNA-binding</keyword>
<evidence type="ECO:0000256" key="5">
    <source>
        <dbReference type="ARBA" id="ARBA00023242"/>
    </source>
</evidence>
<feature type="compositionally biased region" description="Acidic residues" evidence="7">
    <location>
        <begin position="39"/>
        <end position="49"/>
    </location>
</feature>
<keyword evidence="6" id="KW-0067">ATP-binding</keyword>
<name>A0AAD8LK78_BABGI</name>
<dbReference type="Pfam" id="PF00004">
    <property type="entry name" value="AAA"/>
    <property type="match status" value="1"/>
</dbReference>
<accession>A0AAD8LK78</accession>
<dbReference type="Proteomes" id="UP001230268">
    <property type="component" value="Unassembled WGS sequence"/>
</dbReference>
<dbReference type="InterPro" id="IPR003593">
    <property type="entry name" value="AAA+_ATPase"/>
</dbReference>
<dbReference type="SMART" id="SM00382">
    <property type="entry name" value="AAA"/>
    <property type="match status" value="1"/>
</dbReference>
<organism evidence="9 10">
    <name type="scientific">Babesia gibsoni</name>
    <dbReference type="NCBI Taxonomy" id="33632"/>
    <lineage>
        <taxon>Eukaryota</taxon>
        <taxon>Sar</taxon>
        <taxon>Alveolata</taxon>
        <taxon>Apicomplexa</taxon>
        <taxon>Aconoidasida</taxon>
        <taxon>Piroplasmida</taxon>
        <taxon>Babesiidae</taxon>
        <taxon>Babesia</taxon>
    </lineage>
</organism>
<dbReference type="InterPro" id="IPR050311">
    <property type="entry name" value="ORC1/CDC6"/>
</dbReference>
<dbReference type="GO" id="GO:0005664">
    <property type="term" value="C:nuclear origin of replication recognition complex"/>
    <property type="evidence" value="ECO:0007669"/>
    <property type="project" value="TreeGrafter"/>
</dbReference>
<protein>
    <recommendedName>
        <fullName evidence="6">Origin recognition complex subunit 1</fullName>
    </recommendedName>
</protein>
<keyword evidence="10" id="KW-1185">Reference proteome</keyword>
<gene>
    <name evidence="9" type="ORF">BgAZ_403890</name>
</gene>
<proteinExistence type="inferred from homology"/>
<evidence type="ECO:0000313" key="9">
    <source>
        <dbReference type="EMBL" id="KAK1442359.1"/>
    </source>
</evidence>
<keyword evidence="9" id="KW-0132">Cell division</keyword>
<dbReference type="Gene3D" id="2.30.30.490">
    <property type="match status" value="1"/>
</dbReference>
<dbReference type="GO" id="GO:0051301">
    <property type="term" value="P:cell division"/>
    <property type="evidence" value="ECO:0007669"/>
    <property type="project" value="UniProtKB-KW"/>
</dbReference>
<comment type="function">
    <text evidence="6">Component of the origin recognition complex (ORC) that binds origins of replication. DNA-binding is ATP-dependent, however specific DNA sequences that define origins of replication have not been identified so far. ORC is required to assemble the pre-replication complex necessary to initiate DNA replication.</text>
</comment>
<dbReference type="GO" id="GO:0005524">
    <property type="term" value="F:ATP binding"/>
    <property type="evidence" value="ECO:0007669"/>
    <property type="project" value="UniProtKB-KW"/>
</dbReference>
<dbReference type="GO" id="GO:0003688">
    <property type="term" value="F:DNA replication origin binding"/>
    <property type="evidence" value="ECO:0007669"/>
    <property type="project" value="TreeGrafter"/>
</dbReference>
<dbReference type="EMBL" id="JAVEPI010000004">
    <property type="protein sequence ID" value="KAK1442359.1"/>
    <property type="molecule type" value="Genomic_DNA"/>
</dbReference>
<feature type="domain" description="AAA+ ATPase" evidence="8">
    <location>
        <begin position="306"/>
        <end position="459"/>
    </location>
</feature>
<keyword evidence="5 6" id="KW-0539">Nucleus</keyword>
<evidence type="ECO:0000313" key="10">
    <source>
        <dbReference type="Proteomes" id="UP001230268"/>
    </source>
</evidence>
<dbReference type="SUPFAM" id="SSF52540">
    <property type="entry name" value="P-loop containing nucleoside triphosphate hydrolases"/>
    <property type="match status" value="1"/>
</dbReference>
<keyword evidence="6" id="KW-0547">Nucleotide-binding</keyword>
<dbReference type="PANTHER" id="PTHR10763">
    <property type="entry name" value="CELL DIVISION CONTROL PROTEIN 6-RELATED"/>
    <property type="match status" value="1"/>
</dbReference>
<dbReference type="InterPro" id="IPR043151">
    <property type="entry name" value="BAH_sf"/>
</dbReference>
<feature type="compositionally biased region" description="Basic and acidic residues" evidence="7">
    <location>
        <begin position="27"/>
        <end position="37"/>
    </location>
</feature>
<comment type="similarity">
    <text evidence="2 6">Belongs to the ORC1 family.</text>
</comment>
<feature type="region of interest" description="Disordered" evidence="7">
    <location>
        <begin position="1"/>
        <end position="83"/>
    </location>
</feature>
<evidence type="ECO:0000256" key="2">
    <source>
        <dbReference type="ARBA" id="ARBA00008398"/>
    </source>
</evidence>
<dbReference type="CDD" id="cd00009">
    <property type="entry name" value="AAA"/>
    <property type="match status" value="1"/>
</dbReference>
<dbReference type="AlphaFoldDB" id="A0AAD8LK78"/>
<dbReference type="GO" id="GO:0016887">
    <property type="term" value="F:ATP hydrolysis activity"/>
    <property type="evidence" value="ECO:0007669"/>
    <property type="project" value="InterPro"/>
</dbReference>
<comment type="subunit">
    <text evidence="6">ORC is composed of six subunits.</text>
</comment>
<sequence>MAKKVNGEKKAKRAKKTKATSPAKSKRASEDDRHSESSELLEVEMESPVEVDMSTSREECNTTMSDEEDEEYEEMRRRDEEPSRPYGDVVVEIEGNKFYRAVEIGKEIIEVGDNVDIVSCFINAETRLASLAKIAAIFQNKQGELRAEVAFYHDSNDDVPGLQPSAPGSEEESQWKGFTHHSEVVASNKFEIVDVDSFDERVTVHGSLEEYMKHTAESADDLTNAFCQAVWYSESYAVMPFDVKEGWLKIMLEYSKYHRAYQVKAAETRMPTPRDTPAEDGIIIGREQEASRIKTFIETGIRQGGTGQLLYVCGVPGTGKTETVKMIVRALSEKKMKGKLPWFDLIEINGVHLIDPNEFYRTLYHKLIKQPPQSALVCYQHLDDYFSNNNTPCVLIIDEVDYIVTKKQKVLFTIFDWPSRPSSKLVVVIISNTIDLPNRLKSSCASRLAFGTLVFEPYRYQQILDVIEAKMGRNGQIDEMALRLCARRVTNLNGDMRKALQICKLALNQAKGEKVTTAIMNRVTNMVLSSAVVEALQHSSTATSCLLVALVLDLKETQLSVACARRIYNAFKGMMAVVKPELENTITLESFKKLLVSVAQTGIISLEPTVFTETGPTRKITILREMSEDLGDTGIVPEVDAGQIVTALSRDPYWEKKLRDL</sequence>
<reference evidence="9" key="1">
    <citation type="submission" date="2023-08" db="EMBL/GenBank/DDBJ databases">
        <title>Draft sequence of the Babesia gibsoni genome.</title>
        <authorList>
            <person name="Yamagishi J.Y."/>
            <person name="Xuan X.X."/>
        </authorList>
    </citation>
    <scope>NUCLEOTIDE SEQUENCE</scope>
    <source>
        <strain evidence="9">Azabu</strain>
    </source>
</reference>
<evidence type="ECO:0000256" key="3">
    <source>
        <dbReference type="ARBA" id="ARBA00022705"/>
    </source>
</evidence>
<keyword evidence="3 6" id="KW-0235">DNA replication</keyword>
<dbReference type="PANTHER" id="PTHR10763:SF23">
    <property type="entry name" value="ORIGIN RECOGNITION COMPLEX SUBUNIT 1"/>
    <property type="match status" value="1"/>
</dbReference>
<dbReference type="GO" id="GO:0006270">
    <property type="term" value="P:DNA replication initiation"/>
    <property type="evidence" value="ECO:0007669"/>
    <property type="project" value="TreeGrafter"/>
</dbReference>
<evidence type="ECO:0000256" key="6">
    <source>
        <dbReference type="RuleBase" id="RU365058"/>
    </source>
</evidence>
<evidence type="ECO:0000256" key="4">
    <source>
        <dbReference type="ARBA" id="ARBA00023125"/>
    </source>
</evidence>
<evidence type="ECO:0000256" key="1">
    <source>
        <dbReference type="ARBA" id="ARBA00004123"/>
    </source>
</evidence>
<dbReference type="Gene3D" id="1.10.8.60">
    <property type="match status" value="1"/>
</dbReference>
<comment type="caution">
    <text evidence="9">The sequence shown here is derived from an EMBL/GenBank/DDBJ whole genome shotgun (WGS) entry which is preliminary data.</text>
</comment>
<dbReference type="GO" id="GO:0033314">
    <property type="term" value="P:mitotic DNA replication checkpoint signaling"/>
    <property type="evidence" value="ECO:0007669"/>
    <property type="project" value="TreeGrafter"/>
</dbReference>
<evidence type="ECO:0000256" key="7">
    <source>
        <dbReference type="SAM" id="MobiDB-lite"/>
    </source>
</evidence>
<feature type="compositionally biased region" description="Basic and acidic residues" evidence="7">
    <location>
        <begin position="74"/>
        <end position="83"/>
    </location>
</feature>